<organism evidence="2 3">
    <name type="scientific">Bacteriovorax antarcticus</name>
    <dbReference type="NCBI Taxonomy" id="3088717"/>
    <lineage>
        <taxon>Bacteria</taxon>
        <taxon>Pseudomonadati</taxon>
        <taxon>Bdellovibrionota</taxon>
        <taxon>Bacteriovoracia</taxon>
        <taxon>Bacteriovoracales</taxon>
        <taxon>Bacteriovoracaceae</taxon>
        <taxon>Bacteriovorax</taxon>
    </lineage>
</organism>
<accession>A0ABU5VPB8</accession>
<dbReference type="SUPFAM" id="SSF49879">
    <property type="entry name" value="SMAD/FHA domain"/>
    <property type="match status" value="1"/>
</dbReference>
<evidence type="ECO:0000313" key="2">
    <source>
        <dbReference type="EMBL" id="MEA9354874.1"/>
    </source>
</evidence>
<comment type="caution">
    <text evidence="2">The sequence shown here is derived from an EMBL/GenBank/DDBJ whole genome shotgun (WGS) entry which is preliminary data.</text>
</comment>
<dbReference type="InterPro" id="IPR050923">
    <property type="entry name" value="Cell_Proc_Reg/RNA_Proc"/>
</dbReference>
<dbReference type="PROSITE" id="PS50006">
    <property type="entry name" value="FHA_DOMAIN"/>
    <property type="match status" value="1"/>
</dbReference>
<dbReference type="InterPro" id="IPR000253">
    <property type="entry name" value="FHA_dom"/>
</dbReference>
<proteinExistence type="predicted"/>
<dbReference type="Proteomes" id="UP001302274">
    <property type="component" value="Unassembled WGS sequence"/>
</dbReference>
<name>A0ABU5VPB8_9BACT</name>
<evidence type="ECO:0000313" key="3">
    <source>
        <dbReference type="Proteomes" id="UP001302274"/>
    </source>
</evidence>
<dbReference type="SMART" id="SM00240">
    <property type="entry name" value="FHA"/>
    <property type="match status" value="1"/>
</dbReference>
<dbReference type="PANTHER" id="PTHR23308">
    <property type="entry name" value="NUCLEAR INHIBITOR OF PROTEIN PHOSPHATASE-1"/>
    <property type="match status" value="1"/>
</dbReference>
<protein>
    <submittedName>
        <fullName evidence="2">FHA domain-containing protein</fullName>
    </submittedName>
</protein>
<feature type="domain" description="FHA" evidence="1">
    <location>
        <begin position="23"/>
        <end position="73"/>
    </location>
</feature>
<keyword evidence="3" id="KW-1185">Reference proteome</keyword>
<evidence type="ECO:0000259" key="1">
    <source>
        <dbReference type="PROSITE" id="PS50006"/>
    </source>
</evidence>
<dbReference type="RefSeq" id="WP_323574368.1">
    <property type="nucleotide sequence ID" value="NZ_JAYGJQ010000001.1"/>
</dbReference>
<reference evidence="2 3" key="1">
    <citation type="submission" date="2023-11" db="EMBL/GenBank/DDBJ databases">
        <title>A Novel Polar Bacteriovorax (B. antarcticus) Isolated from the Biocrust in Antarctica.</title>
        <authorList>
            <person name="Mun W."/>
            <person name="Choi S.Y."/>
            <person name="Mitchell R.J."/>
        </authorList>
    </citation>
    <scope>NUCLEOTIDE SEQUENCE [LARGE SCALE GENOMIC DNA]</scope>
    <source>
        <strain evidence="2 3">PP10</strain>
    </source>
</reference>
<sequence length="199" mass="22106">MAVILIIKTEEGEVTELPVLNKIIMGRSSSADFTIKDSKMSGQHCTFEMTHKGQLMFTDLGSTNGSFFNNSRISQTAVKINDVVRVGNTLIRIDEKRLSASERMSIGLSTRKVENEKTLPVMSAKERKAIENAEIQSEEAADKSPKRRTVVLDKSIKEKKKAPDDFNGVDTILDQEASTGDTKMLKLDSNAKEVVKKKK</sequence>
<dbReference type="CDD" id="cd00060">
    <property type="entry name" value="FHA"/>
    <property type="match status" value="1"/>
</dbReference>
<dbReference type="Gene3D" id="2.60.200.20">
    <property type="match status" value="1"/>
</dbReference>
<gene>
    <name evidence="2" type="ORF">SHI21_01585</name>
</gene>
<dbReference type="EMBL" id="JAYGJQ010000001">
    <property type="protein sequence ID" value="MEA9354874.1"/>
    <property type="molecule type" value="Genomic_DNA"/>
</dbReference>
<dbReference type="InterPro" id="IPR008984">
    <property type="entry name" value="SMAD_FHA_dom_sf"/>
</dbReference>
<dbReference type="Pfam" id="PF00498">
    <property type="entry name" value="FHA"/>
    <property type="match status" value="1"/>
</dbReference>